<protein>
    <recommendedName>
        <fullName evidence="3">Transmembrane protein</fullName>
    </recommendedName>
</protein>
<accession>A0A396J8Z9</accession>
<keyword evidence="1" id="KW-0812">Transmembrane</keyword>
<sequence>MYSLTCENIQFIFLLFLYEFGMLLLWFLLRFIPLCRMIELLKECTCCSSRMEFHFDSNGLGCLAEDGGFPGCQHSWDVGIYLQLQKNNLGVVFILGFFQTSQINTSFPSISPRSKSHKLILNY</sequence>
<organism evidence="2">
    <name type="scientific">Medicago truncatula</name>
    <name type="common">Barrel medic</name>
    <name type="synonym">Medicago tribuloides</name>
    <dbReference type="NCBI Taxonomy" id="3880"/>
    <lineage>
        <taxon>Eukaryota</taxon>
        <taxon>Viridiplantae</taxon>
        <taxon>Streptophyta</taxon>
        <taxon>Embryophyta</taxon>
        <taxon>Tracheophyta</taxon>
        <taxon>Spermatophyta</taxon>
        <taxon>Magnoliopsida</taxon>
        <taxon>eudicotyledons</taxon>
        <taxon>Gunneridae</taxon>
        <taxon>Pentapetalae</taxon>
        <taxon>rosids</taxon>
        <taxon>fabids</taxon>
        <taxon>Fabales</taxon>
        <taxon>Fabaceae</taxon>
        <taxon>Papilionoideae</taxon>
        <taxon>50 kb inversion clade</taxon>
        <taxon>NPAAA clade</taxon>
        <taxon>Hologalegina</taxon>
        <taxon>IRL clade</taxon>
        <taxon>Trifolieae</taxon>
        <taxon>Medicago</taxon>
    </lineage>
</organism>
<dbReference type="AlphaFoldDB" id="A0A396J8Z9"/>
<comment type="caution">
    <text evidence="2">The sequence shown here is derived from an EMBL/GenBank/DDBJ whole genome shotgun (WGS) entry which is preliminary data.</text>
</comment>
<name>A0A396J8Z9_MEDTR</name>
<gene>
    <name evidence="2" type="ORF">MtrunA17_Chr2g0312141</name>
</gene>
<proteinExistence type="predicted"/>
<keyword evidence="1" id="KW-1133">Transmembrane helix</keyword>
<evidence type="ECO:0000313" key="2">
    <source>
        <dbReference type="EMBL" id="RHN74600.1"/>
    </source>
</evidence>
<reference evidence="2" key="1">
    <citation type="journal article" date="2018" name="Nat. Plants">
        <title>Whole-genome landscape of Medicago truncatula symbiotic genes.</title>
        <authorList>
            <person name="Pecrix Y."/>
            <person name="Gamas P."/>
            <person name="Carrere S."/>
        </authorList>
    </citation>
    <scope>NUCLEOTIDE SEQUENCE</scope>
    <source>
        <tissue evidence="2">Leaves</tissue>
    </source>
</reference>
<keyword evidence="1" id="KW-0472">Membrane</keyword>
<evidence type="ECO:0008006" key="3">
    <source>
        <dbReference type="Google" id="ProtNLM"/>
    </source>
</evidence>
<dbReference type="Gramene" id="rna10694">
    <property type="protein sequence ID" value="RHN74600.1"/>
    <property type="gene ID" value="gene10694"/>
</dbReference>
<dbReference type="EMBL" id="PSQE01000002">
    <property type="protein sequence ID" value="RHN74600.1"/>
    <property type="molecule type" value="Genomic_DNA"/>
</dbReference>
<evidence type="ECO:0000256" key="1">
    <source>
        <dbReference type="SAM" id="Phobius"/>
    </source>
</evidence>
<feature type="transmembrane region" description="Helical" evidence="1">
    <location>
        <begin position="12"/>
        <end position="32"/>
    </location>
</feature>
<dbReference type="Proteomes" id="UP000265566">
    <property type="component" value="Chromosome 2"/>
</dbReference>